<dbReference type="NCBIfam" id="TIGR02032">
    <property type="entry name" value="GG-red-SF"/>
    <property type="match status" value="1"/>
</dbReference>
<sequence>MYDLIIVGGGPSGSAAARIAGKKGLKTLLIEKAAFPRYKPCGGALSEHAISFLDFELPGELIEREIFGARICFRDKVIERSKDYRLSVIVSRSKLDHFLLEKARETGIGVLNGEKVIDIKESEDCVTVRTAKASYESRYLILATGSQGTLKELVRKKDEKKEYGVCMVTEIPEANETIDRYISNAVELRFGVAGMGYGWIFPHERHYSVGTGGLASLLPDPRGTMKQYLQDNNFNGNYKLNGHVIPCGGYKRKLVNRRMMLVGDAAGFVDAFTGEGLAYAIRSGQIAGEVVADALASGEGPASLKGYEDKCHSEFGKHLRYSLYFASIMHRFPERAFSIFTREASVVDRFLEVVAFRMDYRQYMKWLIINFKPRWFLKRKSVEFE</sequence>
<protein>
    <recommendedName>
        <fullName evidence="2">geranylgeranyl diphosphate reductase</fullName>
        <ecNumber evidence="2">1.3.1.83</ecNumber>
    </recommendedName>
    <alternativeName>
        <fullName evidence="8">Geranylgeranyl reductase</fullName>
    </alternativeName>
</protein>
<comment type="catalytic activity">
    <reaction evidence="9">
        <text>phytyl diphosphate + 3 NADP(+) = geranylgeranyl diphosphate + 3 NADPH + 3 H(+)</text>
        <dbReference type="Rhea" id="RHEA:26229"/>
        <dbReference type="ChEBI" id="CHEBI:15378"/>
        <dbReference type="ChEBI" id="CHEBI:57533"/>
        <dbReference type="ChEBI" id="CHEBI:57783"/>
        <dbReference type="ChEBI" id="CHEBI:58349"/>
        <dbReference type="ChEBI" id="CHEBI:75434"/>
        <dbReference type="EC" id="1.3.1.83"/>
    </reaction>
</comment>
<dbReference type="PANTHER" id="PTHR42685">
    <property type="entry name" value="GERANYLGERANYL DIPHOSPHATE REDUCTASE"/>
    <property type="match status" value="1"/>
</dbReference>
<evidence type="ECO:0000256" key="5">
    <source>
        <dbReference type="ARBA" id="ARBA00023002"/>
    </source>
</evidence>
<name>A0AAE3H9G9_9EURY</name>
<dbReference type="InterPro" id="IPR011777">
    <property type="entry name" value="Geranylgeranyl_Rdtase_fam"/>
</dbReference>
<dbReference type="GO" id="GO:0102067">
    <property type="term" value="F:geranylgeranyl diphosphate reductase activity"/>
    <property type="evidence" value="ECO:0007669"/>
    <property type="project" value="UniProtKB-EC"/>
</dbReference>
<evidence type="ECO:0000256" key="1">
    <source>
        <dbReference type="ARBA" id="ARBA00006632"/>
    </source>
</evidence>
<keyword evidence="3" id="KW-0602">Photosynthesis</keyword>
<organism evidence="10 11">
    <name type="scientific">Methanolobus chelungpuianus</name>
    <dbReference type="NCBI Taxonomy" id="502115"/>
    <lineage>
        <taxon>Archaea</taxon>
        <taxon>Methanobacteriati</taxon>
        <taxon>Methanobacteriota</taxon>
        <taxon>Stenosarchaea group</taxon>
        <taxon>Methanomicrobia</taxon>
        <taxon>Methanosarcinales</taxon>
        <taxon>Methanosarcinaceae</taxon>
        <taxon>Methanolobus</taxon>
    </lineage>
</organism>
<comment type="similarity">
    <text evidence="1">Belongs to the geranylgeranyl reductase family. ChlP subfamily.</text>
</comment>
<keyword evidence="5" id="KW-0560">Oxidoreductase</keyword>
<comment type="pathway">
    <text evidence="7">Porphyrin-containing compound metabolism.</text>
</comment>
<keyword evidence="4" id="KW-0521">NADP</keyword>
<dbReference type="PRINTS" id="PR00420">
    <property type="entry name" value="RNGMNOXGNASE"/>
</dbReference>
<dbReference type="Pfam" id="PF12831">
    <property type="entry name" value="FAD_oxidored"/>
    <property type="match status" value="1"/>
</dbReference>
<dbReference type="SUPFAM" id="SSF51905">
    <property type="entry name" value="FAD/NAD(P)-binding domain"/>
    <property type="match status" value="1"/>
</dbReference>
<dbReference type="EC" id="1.3.1.83" evidence="2"/>
<evidence type="ECO:0000256" key="8">
    <source>
        <dbReference type="ARBA" id="ARBA00033069"/>
    </source>
</evidence>
<keyword evidence="11" id="KW-1185">Reference proteome</keyword>
<gene>
    <name evidence="10" type="ORF">PV02_03275</name>
</gene>
<dbReference type="InterPro" id="IPR050407">
    <property type="entry name" value="Geranylgeranyl_reductase"/>
</dbReference>
<dbReference type="EMBL" id="JTEO01000002">
    <property type="protein sequence ID" value="MCQ6962170.1"/>
    <property type="molecule type" value="Genomic_DNA"/>
</dbReference>
<dbReference type="RefSeq" id="WP_256621938.1">
    <property type="nucleotide sequence ID" value="NZ_JTEO01000002.1"/>
</dbReference>
<proteinExistence type="inferred from homology"/>
<comment type="caution">
    <text evidence="10">The sequence shown here is derived from an EMBL/GenBank/DDBJ whole genome shotgun (WGS) entry which is preliminary data.</text>
</comment>
<evidence type="ECO:0000313" key="11">
    <source>
        <dbReference type="Proteomes" id="UP001206983"/>
    </source>
</evidence>
<dbReference type="AlphaFoldDB" id="A0AAE3H9G9"/>
<evidence type="ECO:0000256" key="4">
    <source>
        <dbReference type="ARBA" id="ARBA00022857"/>
    </source>
</evidence>
<evidence type="ECO:0000256" key="6">
    <source>
        <dbReference type="ARBA" id="ARBA00023171"/>
    </source>
</evidence>
<reference evidence="10 11" key="1">
    <citation type="journal article" date="2011" name="Appl. Environ. Microbiol.">
        <title>Methanogenic archaea isolated from Taiwan's Chelungpu fault.</title>
        <authorList>
            <person name="Wu S.Y."/>
            <person name="Lai M.C."/>
        </authorList>
    </citation>
    <scope>NUCLEOTIDE SEQUENCE [LARGE SCALE GENOMIC DNA]</scope>
    <source>
        <strain evidence="10 11">St545Mb</strain>
    </source>
</reference>
<evidence type="ECO:0000256" key="2">
    <source>
        <dbReference type="ARBA" id="ARBA00012380"/>
    </source>
</evidence>
<dbReference type="GO" id="GO:0015995">
    <property type="term" value="P:chlorophyll biosynthetic process"/>
    <property type="evidence" value="ECO:0007669"/>
    <property type="project" value="UniProtKB-KW"/>
</dbReference>
<evidence type="ECO:0000313" key="10">
    <source>
        <dbReference type="EMBL" id="MCQ6962170.1"/>
    </source>
</evidence>
<keyword evidence="6" id="KW-0149">Chlorophyll biosynthesis</keyword>
<dbReference type="FunFam" id="3.50.50.60:FF:000083">
    <property type="entry name" value="Geranylgeranyl diphosphate reductase"/>
    <property type="match status" value="1"/>
</dbReference>
<evidence type="ECO:0000256" key="3">
    <source>
        <dbReference type="ARBA" id="ARBA00022531"/>
    </source>
</evidence>
<dbReference type="Proteomes" id="UP001206983">
    <property type="component" value="Unassembled WGS sequence"/>
</dbReference>
<dbReference type="GO" id="GO:0015979">
    <property type="term" value="P:photosynthesis"/>
    <property type="evidence" value="ECO:0007669"/>
    <property type="project" value="UniProtKB-KW"/>
</dbReference>
<dbReference type="PANTHER" id="PTHR42685:SF18">
    <property type="entry name" value="DIGERANYLGERANYLGLYCEROPHOSPHOLIPID REDUCTASE"/>
    <property type="match status" value="1"/>
</dbReference>
<evidence type="ECO:0000256" key="7">
    <source>
        <dbReference type="ARBA" id="ARBA00023444"/>
    </source>
</evidence>
<evidence type="ECO:0000256" key="9">
    <source>
        <dbReference type="ARBA" id="ARBA00047837"/>
    </source>
</evidence>
<accession>A0AAE3H9G9</accession>
<dbReference type="InterPro" id="IPR036188">
    <property type="entry name" value="FAD/NAD-bd_sf"/>
</dbReference>
<dbReference type="Gene3D" id="3.50.50.60">
    <property type="entry name" value="FAD/NAD(P)-binding domain"/>
    <property type="match status" value="1"/>
</dbReference>